<dbReference type="Proteomes" id="UP000273807">
    <property type="component" value="Unassembled WGS sequence"/>
</dbReference>
<accession>A0A3N0C8Y2</accession>
<comment type="caution">
    <text evidence="2">The sequence shown here is derived from an EMBL/GenBank/DDBJ whole genome shotgun (WGS) entry which is preliminary data.</text>
</comment>
<feature type="chain" id="PRO_5038728079" description="PepSY domain-containing protein" evidence="1">
    <location>
        <begin position="20"/>
        <end position="124"/>
    </location>
</feature>
<dbReference type="Gene3D" id="3.30.505.20">
    <property type="match status" value="1"/>
</dbReference>
<name>A0A3N0C8Y2_9MICC</name>
<dbReference type="EMBL" id="RBED01000034">
    <property type="protein sequence ID" value="RNL59749.1"/>
    <property type="molecule type" value="Genomic_DNA"/>
</dbReference>
<protein>
    <recommendedName>
        <fullName evidence="4">PepSY domain-containing protein</fullName>
    </recommendedName>
</protein>
<proteinExistence type="predicted"/>
<sequence length="124" mass="12579">MAGAAAAAVLLGGAAVAAAAANQLSRNAPGPNVSPIVAMPASIGWDDDDDDFGAPPLSAADQDRAANVALAQVGQGRVSEIERENDGGAAYEVEVRLDNGTQVEVLLGPDFQVLYQGAPEYDDD</sequence>
<reference evidence="2 3" key="1">
    <citation type="submission" date="2018-10" db="EMBL/GenBank/DDBJ databases">
        <title>Genome sequencing of Arthrobacter oryzae TNB02.</title>
        <authorList>
            <person name="Cho Y.-J."/>
            <person name="Cho A."/>
            <person name="Kim O.-S."/>
        </authorList>
    </citation>
    <scope>NUCLEOTIDE SEQUENCE [LARGE SCALE GENOMIC DNA]</scope>
    <source>
        <strain evidence="2 3">TNB02</strain>
    </source>
</reference>
<feature type="signal peptide" evidence="1">
    <location>
        <begin position="1"/>
        <end position="19"/>
    </location>
</feature>
<evidence type="ECO:0008006" key="4">
    <source>
        <dbReference type="Google" id="ProtNLM"/>
    </source>
</evidence>
<keyword evidence="1" id="KW-0732">Signal</keyword>
<evidence type="ECO:0000313" key="2">
    <source>
        <dbReference type="EMBL" id="RNL59749.1"/>
    </source>
</evidence>
<gene>
    <name evidence="2" type="ORF">D7003_01920</name>
</gene>
<dbReference type="AlphaFoldDB" id="A0A3N0C8Y2"/>
<evidence type="ECO:0000256" key="1">
    <source>
        <dbReference type="SAM" id="SignalP"/>
    </source>
</evidence>
<keyword evidence="3" id="KW-1185">Reference proteome</keyword>
<evidence type="ECO:0000313" key="3">
    <source>
        <dbReference type="Proteomes" id="UP000273807"/>
    </source>
</evidence>
<organism evidence="2 3">
    <name type="scientific">Arthrobacter oryzae</name>
    <dbReference type="NCBI Taxonomy" id="409290"/>
    <lineage>
        <taxon>Bacteria</taxon>
        <taxon>Bacillati</taxon>
        <taxon>Actinomycetota</taxon>
        <taxon>Actinomycetes</taxon>
        <taxon>Micrococcales</taxon>
        <taxon>Micrococcaceae</taxon>
        <taxon>Arthrobacter</taxon>
    </lineage>
</organism>